<proteinExistence type="predicted"/>
<evidence type="ECO:0000313" key="2">
    <source>
        <dbReference type="Proteomes" id="UP000799766"/>
    </source>
</evidence>
<reference evidence="1" key="1">
    <citation type="journal article" date="2020" name="Stud. Mycol.">
        <title>101 Dothideomycetes genomes: a test case for predicting lifestyles and emergence of pathogens.</title>
        <authorList>
            <person name="Haridas S."/>
            <person name="Albert R."/>
            <person name="Binder M."/>
            <person name="Bloem J."/>
            <person name="Labutti K."/>
            <person name="Salamov A."/>
            <person name="Andreopoulos B."/>
            <person name="Baker S."/>
            <person name="Barry K."/>
            <person name="Bills G."/>
            <person name="Bluhm B."/>
            <person name="Cannon C."/>
            <person name="Castanera R."/>
            <person name="Culley D."/>
            <person name="Daum C."/>
            <person name="Ezra D."/>
            <person name="Gonzalez J."/>
            <person name="Henrissat B."/>
            <person name="Kuo A."/>
            <person name="Liang C."/>
            <person name="Lipzen A."/>
            <person name="Lutzoni F."/>
            <person name="Magnuson J."/>
            <person name="Mondo S."/>
            <person name="Nolan M."/>
            <person name="Ohm R."/>
            <person name="Pangilinan J."/>
            <person name="Park H.-J."/>
            <person name="Ramirez L."/>
            <person name="Alfaro M."/>
            <person name="Sun H."/>
            <person name="Tritt A."/>
            <person name="Yoshinaga Y."/>
            <person name="Zwiers L.-H."/>
            <person name="Turgeon B."/>
            <person name="Goodwin S."/>
            <person name="Spatafora J."/>
            <person name="Crous P."/>
            <person name="Grigoriev I."/>
        </authorList>
    </citation>
    <scope>NUCLEOTIDE SEQUENCE</scope>
    <source>
        <strain evidence="1">ATCC 16933</strain>
    </source>
</reference>
<keyword evidence="2" id="KW-1185">Reference proteome</keyword>
<evidence type="ECO:0008006" key="3">
    <source>
        <dbReference type="Google" id="ProtNLM"/>
    </source>
</evidence>
<organism evidence="1 2">
    <name type="scientific">Lineolata rhizophorae</name>
    <dbReference type="NCBI Taxonomy" id="578093"/>
    <lineage>
        <taxon>Eukaryota</taxon>
        <taxon>Fungi</taxon>
        <taxon>Dikarya</taxon>
        <taxon>Ascomycota</taxon>
        <taxon>Pezizomycotina</taxon>
        <taxon>Dothideomycetes</taxon>
        <taxon>Dothideomycetes incertae sedis</taxon>
        <taxon>Lineolatales</taxon>
        <taxon>Lineolataceae</taxon>
        <taxon>Lineolata</taxon>
    </lineage>
</organism>
<dbReference type="Gene3D" id="2.130.10.10">
    <property type="entry name" value="YVTN repeat-like/Quinoprotein amine dehydrogenase"/>
    <property type="match status" value="1"/>
</dbReference>
<sequence>MACSRILVCPGVGKAVYFLTNDAENAVVALPIGADGTLSPGTVTSTEGAGSNALFVPDLEPGAPDALLSQSALTIAGNNIFAVNAGSNTVSMMSISPWDPTLLTMVGEPVATPGEFPNTVAASVKNNLVCVATTGAVAGVSCAPFSATGGIGAMDDIRPFDIGQSTPPTGPPNTVSHTFFSSDEAVLFTTVKGDPDVNNTGFLSAFPVEGAGCLSREETRSSPDGTAVLFGSTTIPGDASTLFVTDASFGAAVLSVDPATAEASAVSLQEVDGQMATCWATISSATGSAFVTDTAFNRMVEMKIEDASIISILDLTETGAPGLIDLKAAGEFIYALAPGNGTTEAAITVLDVSGGQGSMMLLQNFGLGVVGAGKSSQGMAALV</sequence>
<gene>
    <name evidence="1" type="ORF">BDY21DRAFT_416562</name>
</gene>
<protein>
    <recommendedName>
        <fullName evidence="3">Lactonase, 7-bladed beta-propeller-domain-containing protein</fullName>
    </recommendedName>
</protein>
<dbReference type="EMBL" id="MU001689">
    <property type="protein sequence ID" value="KAF2454973.1"/>
    <property type="molecule type" value="Genomic_DNA"/>
</dbReference>
<accession>A0A6A6NUM8</accession>
<dbReference type="AlphaFoldDB" id="A0A6A6NUM8"/>
<dbReference type="SUPFAM" id="SSF75011">
    <property type="entry name" value="3-carboxy-cis,cis-mucoante lactonizing enzyme"/>
    <property type="match status" value="1"/>
</dbReference>
<name>A0A6A6NUM8_9PEZI</name>
<dbReference type="OrthoDB" id="10006285at2759"/>
<evidence type="ECO:0000313" key="1">
    <source>
        <dbReference type="EMBL" id="KAF2454973.1"/>
    </source>
</evidence>
<dbReference type="Proteomes" id="UP000799766">
    <property type="component" value="Unassembled WGS sequence"/>
</dbReference>
<dbReference type="InterPro" id="IPR015943">
    <property type="entry name" value="WD40/YVTN_repeat-like_dom_sf"/>
</dbReference>